<accession>A0A8E0VJD6</accession>
<dbReference type="InterPro" id="IPR017970">
    <property type="entry name" value="Homeobox_CS"/>
</dbReference>
<dbReference type="SMART" id="SM00389">
    <property type="entry name" value="HOX"/>
    <property type="match status" value="1"/>
</dbReference>
<dbReference type="OrthoDB" id="6159439at2759"/>
<dbReference type="PRINTS" id="PR00024">
    <property type="entry name" value="HOMEOBOX"/>
</dbReference>
<name>A0A8E0VJD6_9TREM</name>
<reference evidence="9" key="1">
    <citation type="submission" date="2019-05" db="EMBL/GenBank/DDBJ databases">
        <title>Annotation for the trematode Fasciolopsis buski.</title>
        <authorList>
            <person name="Choi Y.-J."/>
        </authorList>
    </citation>
    <scope>NUCLEOTIDE SEQUENCE</scope>
    <source>
        <strain evidence="9">HT</strain>
        <tissue evidence="9">Whole worm</tissue>
    </source>
</reference>
<organism evidence="9 10">
    <name type="scientific">Fasciolopsis buskii</name>
    <dbReference type="NCBI Taxonomy" id="27845"/>
    <lineage>
        <taxon>Eukaryota</taxon>
        <taxon>Metazoa</taxon>
        <taxon>Spiralia</taxon>
        <taxon>Lophotrochozoa</taxon>
        <taxon>Platyhelminthes</taxon>
        <taxon>Trematoda</taxon>
        <taxon>Digenea</taxon>
        <taxon>Plagiorchiida</taxon>
        <taxon>Echinostomata</taxon>
        <taxon>Echinostomatoidea</taxon>
        <taxon>Fasciolidae</taxon>
        <taxon>Fasciolopsis</taxon>
    </lineage>
</organism>
<dbReference type="GO" id="GO:0000981">
    <property type="term" value="F:DNA-binding transcription factor activity, RNA polymerase II-specific"/>
    <property type="evidence" value="ECO:0007669"/>
    <property type="project" value="InterPro"/>
</dbReference>
<proteinExistence type="predicted"/>
<feature type="compositionally biased region" description="Polar residues" evidence="7">
    <location>
        <begin position="11"/>
        <end position="29"/>
    </location>
</feature>
<dbReference type="Pfam" id="PF00046">
    <property type="entry name" value="Homeodomain"/>
    <property type="match status" value="1"/>
</dbReference>
<feature type="DNA-binding region" description="Homeobox" evidence="5">
    <location>
        <begin position="310"/>
        <end position="369"/>
    </location>
</feature>
<evidence type="ECO:0000259" key="8">
    <source>
        <dbReference type="PROSITE" id="PS50071"/>
    </source>
</evidence>
<dbReference type="PROSITE" id="PS00027">
    <property type="entry name" value="HOMEOBOX_1"/>
    <property type="match status" value="1"/>
</dbReference>
<comment type="subcellular location">
    <subcellularLocation>
        <location evidence="1 5 6">Nucleus</location>
    </subcellularLocation>
</comment>
<dbReference type="CDD" id="cd00086">
    <property type="entry name" value="homeodomain"/>
    <property type="match status" value="1"/>
</dbReference>
<dbReference type="InterPro" id="IPR009057">
    <property type="entry name" value="Homeodomain-like_sf"/>
</dbReference>
<comment type="caution">
    <text evidence="9">The sequence shown here is derived from an EMBL/GenBank/DDBJ whole genome shotgun (WGS) entry which is preliminary data.</text>
</comment>
<keyword evidence="10" id="KW-1185">Reference proteome</keyword>
<evidence type="ECO:0000256" key="6">
    <source>
        <dbReference type="RuleBase" id="RU000682"/>
    </source>
</evidence>
<dbReference type="Gene3D" id="1.10.10.60">
    <property type="entry name" value="Homeodomain-like"/>
    <property type="match status" value="1"/>
</dbReference>
<keyword evidence="3 5" id="KW-0371">Homeobox</keyword>
<sequence length="428" mass="48140">MSGRFSIRNLLDSSGRPTCARSTDPSSSPDVYGTLIDHENDSVMTNHKSVSDSQVSEHENRQLVGVMSNDDPHLESVRKENGTFEENRTRGIEPIWPMLYSFEDSQHNHPAYTFLRNLAVHLYQEQDQNQNGPLNLSRPGDGKDAPGLNGVTFVKPAGIRPVKCVDSLQGMKSLRVPTTVCGSKMMKSDAERTKRPEIFLTPSKSAESEHHFDVPVVNAQFAATRPGENSIPLGSNLDSTRYGSRLCGSSYGLDKDDEQPILRSDLTCTTSVTTTTTISPASPSPCTMNSLKDYAFMIIGQPAVKHQILERKPRQAYSVRQLERLEAEFHVDKYLNLNKRVELSSELNLTETQIKTWFQNRRTKWKKQLDNPIRLKSAKNRWTTSNVANYDSNDKTLNNTNHNDNGTWSTDNCCAYSKVDLARKELLQ</sequence>
<feature type="compositionally biased region" description="Basic and acidic residues" evidence="7">
    <location>
        <begin position="70"/>
        <end position="85"/>
    </location>
</feature>
<dbReference type="AlphaFoldDB" id="A0A8E0VJD6"/>
<feature type="region of interest" description="Disordered" evidence="7">
    <location>
        <begin position="1"/>
        <end position="34"/>
    </location>
</feature>
<evidence type="ECO:0000256" key="2">
    <source>
        <dbReference type="ARBA" id="ARBA00023125"/>
    </source>
</evidence>
<dbReference type="PANTHER" id="PTHR24333:SF9">
    <property type="entry name" value="HOMEOBOX DOMAIN-CONTAINING PROTEIN"/>
    <property type="match status" value="1"/>
</dbReference>
<feature type="region of interest" description="Disordered" evidence="7">
    <location>
        <begin position="65"/>
        <end position="85"/>
    </location>
</feature>
<evidence type="ECO:0000256" key="7">
    <source>
        <dbReference type="SAM" id="MobiDB-lite"/>
    </source>
</evidence>
<dbReference type="GO" id="GO:0005634">
    <property type="term" value="C:nucleus"/>
    <property type="evidence" value="ECO:0007669"/>
    <property type="project" value="UniProtKB-SubCell"/>
</dbReference>
<dbReference type="InterPro" id="IPR001356">
    <property type="entry name" value="HD"/>
</dbReference>
<dbReference type="GO" id="GO:0003677">
    <property type="term" value="F:DNA binding"/>
    <property type="evidence" value="ECO:0007669"/>
    <property type="project" value="UniProtKB-UniRule"/>
</dbReference>
<evidence type="ECO:0000256" key="3">
    <source>
        <dbReference type="ARBA" id="ARBA00023155"/>
    </source>
</evidence>
<protein>
    <recommendedName>
        <fullName evidence="8">Homeobox domain-containing protein</fullName>
    </recommendedName>
</protein>
<evidence type="ECO:0000313" key="10">
    <source>
        <dbReference type="Proteomes" id="UP000728185"/>
    </source>
</evidence>
<dbReference type="PROSITE" id="PS50071">
    <property type="entry name" value="HOMEOBOX_2"/>
    <property type="match status" value="1"/>
</dbReference>
<keyword evidence="4 5" id="KW-0539">Nucleus</keyword>
<dbReference type="Proteomes" id="UP000728185">
    <property type="component" value="Unassembled WGS sequence"/>
</dbReference>
<keyword evidence="2 5" id="KW-0238">DNA-binding</keyword>
<dbReference type="SUPFAM" id="SSF46689">
    <property type="entry name" value="Homeodomain-like"/>
    <property type="match status" value="1"/>
</dbReference>
<dbReference type="InterPro" id="IPR020479">
    <property type="entry name" value="HD_metazoa"/>
</dbReference>
<feature type="domain" description="Homeobox" evidence="8">
    <location>
        <begin position="308"/>
        <end position="368"/>
    </location>
</feature>
<dbReference type="InterPro" id="IPR050848">
    <property type="entry name" value="Homeobox_TF"/>
</dbReference>
<dbReference type="EMBL" id="LUCM01005486">
    <property type="protein sequence ID" value="KAA0192763.1"/>
    <property type="molecule type" value="Genomic_DNA"/>
</dbReference>
<evidence type="ECO:0000256" key="1">
    <source>
        <dbReference type="ARBA" id="ARBA00004123"/>
    </source>
</evidence>
<gene>
    <name evidence="9" type="ORF">FBUS_03557</name>
</gene>
<evidence type="ECO:0000256" key="5">
    <source>
        <dbReference type="PROSITE-ProRule" id="PRU00108"/>
    </source>
</evidence>
<evidence type="ECO:0000256" key="4">
    <source>
        <dbReference type="ARBA" id="ARBA00023242"/>
    </source>
</evidence>
<dbReference type="PANTHER" id="PTHR24333">
    <property type="entry name" value="HOMEO BOX HB9 LIKE A-RELATED"/>
    <property type="match status" value="1"/>
</dbReference>
<evidence type="ECO:0000313" key="9">
    <source>
        <dbReference type="EMBL" id="KAA0192763.1"/>
    </source>
</evidence>